<dbReference type="Gene3D" id="3.40.640.10">
    <property type="entry name" value="Type I PLP-dependent aspartate aminotransferase-like (Major domain)"/>
    <property type="match status" value="1"/>
</dbReference>
<evidence type="ECO:0000313" key="5">
    <source>
        <dbReference type="Proteomes" id="UP000190814"/>
    </source>
</evidence>
<dbReference type="Pfam" id="PF01276">
    <property type="entry name" value="OKR_DC_1"/>
    <property type="match status" value="1"/>
</dbReference>
<name>A0A1T4VRX7_9FIRM</name>
<dbReference type="InterPro" id="IPR015421">
    <property type="entry name" value="PyrdxlP-dep_Trfase_major"/>
</dbReference>
<dbReference type="InterPro" id="IPR052357">
    <property type="entry name" value="Orn_Lys_Arg_decarboxylase-I"/>
</dbReference>
<protein>
    <submittedName>
        <fullName evidence="4">Arginine/lysine/ornithine decarboxylase</fullName>
    </submittedName>
</protein>
<dbReference type="GO" id="GO:0003824">
    <property type="term" value="F:catalytic activity"/>
    <property type="evidence" value="ECO:0007669"/>
    <property type="project" value="InterPro"/>
</dbReference>
<dbReference type="Gene3D" id="3.90.105.10">
    <property type="entry name" value="Molybdopterin biosynthesis moea protein, domain 2"/>
    <property type="match status" value="1"/>
</dbReference>
<dbReference type="Proteomes" id="UP000190814">
    <property type="component" value="Unassembled WGS sequence"/>
</dbReference>
<keyword evidence="5" id="KW-1185">Reference proteome</keyword>
<evidence type="ECO:0000256" key="2">
    <source>
        <dbReference type="ARBA" id="ARBA00022898"/>
    </source>
</evidence>
<dbReference type="PANTHER" id="PTHR43277:SF4">
    <property type="entry name" value="ARGININE DECARBOXYLASE"/>
    <property type="match status" value="1"/>
</dbReference>
<gene>
    <name evidence="4" type="ORF">SAMN02745111_01497</name>
</gene>
<dbReference type="AlphaFoldDB" id="A0A1T4VRX7"/>
<accession>A0A1T4VRX7</accession>
<reference evidence="4 5" key="1">
    <citation type="submission" date="2017-02" db="EMBL/GenBank/DDBJ databases">
        <authorList>
            <person name="Peterson S.W."/>
        </authorList>
    </citation>
    <scope>NUCLEOTIDE SEQUENCE [LARGE SCALE GENOMIC DNA]</scope>
    <source>
        <strain evidence="4 5">ATCC 35992</strain>
    </source>
</reference>
<dbReference type="OrthoDB" id="9815233at2"/>
<dbReference type="SUPFAM" id="SSF53383">
    <property type="entry name" value="PLP-dependent transferases"/>
    <property type="match status" value="1"/>
</dbReference>
<evidence type="ECO:0000259" key="3">
    <source>
        <dbReference type="Pfam" id="PF01276"/>
    </source>
</evidence>
<sequence>MGDLFDKLEENFKSEIYPFHMPGHKRRLAANTYENLYGIDITEIEGFDDLHHPEGILKEYMDEATRYYGTKQTFYLVNGSSCGNLAAICGLTDIGDKILVARNCHKSVYNAIKLRKIEASYLTPDENGEIKAEEVWNIFDLKKSDETDNNLKEIEYNNSIDKNYKVCVITSPTYEGVVSDVKKIAEICHKNGVLLVVDEAHGAHFLADGFPKSALKCGADVVIQSVHKTLPSLTQTALLHVNSDRVDIEKIKEYLGIFQSSSPSYILMASIENCISYMEKHGREELKDFSDRIDTFYQNATKYYKAIKFNRYKDAFAHDKSKIIVCLNDKYKEKFKETFNDGFGILLSNVLRYNHKIEVEMATTDYVVLMTSIADKTKAFERLFYALDDIDRCIQKDIKKLKKFDEINKKASTIDLEYLRENIGKRSEVFIYAYPPGSPKVAVGDLITKDLIFDIEEDMAEGLRFYQV</sequence>
<dbReference type="RefSeq" id="WP_159444330.1">
    <property type="nucleotide sequence ID" value="NZ_FUXZ01000008.1"/>
</dbReference>
<organism evidence="4 5">
    <name type="scientific">Eubacterium uniforme</name>
    <dbReference type="NCBI Taxonomy" id="39495"/>
    <lineage>
        <taxon>Bacteria</taxon>
        <taxon>Bacillati</taxon>
        <taxon>Bacillota</taxon>
        <taxon>Clostridia</taxon>
        <taxon>Eubacteriales</taxon>
        <taxon>Eubacteriaceae</taxon>
        <taxon>Eubacterium</taxon>
    </lineage>
</organism>
<dbReference type="PANTHER" id="PTHR43277">
    <property type="entry name" value="ARGININE DECARBOXYLASE"/>
    <property type="match status" value="1"/>
</dbReference>
<keyword evidence="2" id="KW-0663">Pyridoxal phosphate</keyword>
<proteinExistence type="predicted"/>
<evidence type="ECO:0000256" key="1">
    <source>
        <dbReference type="ARBA" id="ARBA00001933"/>
    </source>
</evidence>
<dbReference type="InterPro" id="IPR015424">
    <property type="entry name" value="PyrdxlP-dep_Trfase"/>
</dbReference>
<feature type="domain" description="Orn/Lys/Arg decarboxylases family 1 pyridoxal-P attachment site" evidence="3">
    <location>
        <begin position="4"/>
        <end position="321"/>
    </location>
</feature>
<dbReference type="InterPro" id="IPR000310">
    <property type="entry name" value="Orn/Lys/Arg_deCO2ase_major_dom"/>
</dbReference>
<dbReference type="STRING" id="39495.SAMN02745111_01497"/>
<dbReference type="EMBL" id="FUXZ01000008">
    <property type="protein sequence ID" value="SKA67605.1"/>
    <property type="molecule type" value="Genomic_DNA"/>
</dbReference>
<comment type="cofactor">
    <cofactor evidence="1">
        <name>pyridoxal 5'-phosphate</name>
        <dbReference type="ChEBI" id="CHEBI:597326"/>
    </cofactor>
</comment>
<evidence type="ECO:0000313" key="4">
    <source>
        <dbReference type="EMBL" id="SKA67605.1"/>
    </source>
</evidence>